<evidence type="ECO:0000256" key="1">
    <source>
        <dbReference type="SAM" id="MobiDB-lite"/>
    </source>
</evidence>
<dbReference type="AlphaFoldDB" id="A0A1C9HPT4"/>
<feature type="compositionally biased region" description="Basic and acidic residues" evidence="1">
    <location>
        <begin position="61"/>
        <end position="70"/>
    </location>
</feature>
<organism evidence="3">
    <name type="scientific">Rhizobium leguminosarum bv. trifolii</name>
    <dbReference type="NCBI Taxonomy" id="386"/>
    <lineage>
        <taxon>Bacteria</taxon>
        <taxon>Pseudomonadati</taxon>
        <taxon>Pseudomonadota</taxon>
        <taxon>Alphaproteobacteria</taxon>
        <taxon>Hyphomicrobiales</taxon>
        <taxon>Rhizobiaceae</taxon>
        <taxon>Rhizobium/Agrobacterium group</taxon>
        <taxon>Rhizobium</taxon>
    </lineage>
</organism>
<keyword evidence="2" id="KW-1133">Transmembrane helix</keyword>
<feature type="transmembrane region" description="Helical" evidence="2">
    <location>
        <begin position="29"/>
        <end position="52"/>
    </location>
</feature>
<evidence type="ECO:0008006" key="4">
    <source>
        <dbReference type="Google" id="ProtNLM"/>
    </source>
</evidence>
<dbReference type="EMBL" id="KX486258">
    <property type="protein sequence ID" value="AOO88622.1"/>
    <property type="molecule type" value="Genomic_DNA"/>
</dbReference>
<proteinExistence type="predicted"/>
<accession>A0A1C9HPT4</accession>
<name>A0A1C9HPT4_RHILT</name>
<feature type="region of interest" description="Disordered" evidence="1">
    <location>
        <begin position="53"/>
        <end position="78"/>
    </location>
</feature>
<reference evidence="3" key="2">
    <citation type="journal article" date="2016" name="Front. Microbiol.">
        <title>The Regulatory Protein RosR Affects Rhizobium leguminosarum bv. trifolii Protein Profiles, Cell Surface Properties, and Symbiosis with Clover.</title>
        <authorList>
            <person name="Rachwal K."/>
            <person name="Boguszewska A."/>
            <person name="Kopcinska J."/>
            <person name="Karas M."/>
            <person name="Tchorzewski M."/>
            <person name="Janczarek M."/>
        </authorList>
    </citation>
    <scope>NUCLEOTIDE SEQUENCE</scope>
    <source>
        <strain evidence="3">Rt24.2</strain>
    </source>
</reference>
<evidence type="ECO:0000256" key="2">
    <source>
        <dbReference type="SAM" id="Phobius"/>
    </source>
</evidence>
<keyword evidence="2" id="KW-0472">Membrane</keyword>
<reference evidence="3" key="1">
    <citation type="journal article" date="2015" name="BMC Genomics">
        <title>Transcriptome profiling of a Rhizobium leguminosarum bv. trifolii rosR mutant reveals the role of the transcriptional regulator RosR in motility, synthesis of cell-surface components, and other cellular processes.</title>
        <authorList>
            <person name="Rachwal K."/>
            <person name="Matczynska E."/>
            <person name="Janczarek M."/>
        </authorList>
    </citation>
    <scope>NUCLEOTIDE SEQUENCE</scope>
    <source>
        <strain evidence="3">Rt24.2</strain>
    </source>
</reference>
<keyword evidence="2" id="KW-0812">Transmembrane</keyword>
<protein>
    <recommendedName>
        <fullName evidence="4">Transmembrane protein</fullName>
    </recommendedName>
</protein>
<sequence>MMDAQARLTSEDAGFLKPNGSKGEGGMSIFLGHLGLALIVGAFFLCTAVALSSARNSGGISREEEVERYRSRYPANSN</sequence>
<evidence type="ECO:0000313" key="3">
    <source>
        <dbReference type="EMBL" id="AOO88622.1"/>
    </source>
</evidence>